<proteinExistence type="predicted"/>
<accession>A0A6S7HJU0</accession>
<evidence type="ECO:0000256" key="5">
    <source>
        <dbReference type="ARBA" id="ARBA00023136"/>
    </source>
</evidence>
<evidence type="ECO:0000313" key="9">
    <source>
        <dbReference type="Proteomes" id="UP001152795"/>
    </source>
</evidence>
<feature type="region of interest" description="Disordered" evidence="6">
    <location>
        <begin position="46"/>
        <end position="80"/>
    </location>
</feature>
<dbReference type="InterPro" id="IPR012919">
    <property type="entry name" value="SUN_dom"/>
</dbReference>
<dbReference type="InterPro" id="IPR045119">
    <property type="entry name" value="SUN1-5"/>
</dbReference>
<feature type="compositionally biased region" description="Polar residues" evidence="6">
    <location>
        <begin position="52"/>
        <end position="74"/>
    </location>
</feature>
<dbReference type="Proteomes" id="UP001152795">
    <property type="component" value="Unassembled WGS sequence"/>
</dbReference>
<evidence type="ECO:0000256" key="4">
    <source>
        <dbReference type="ARBA" id="ARBA00023054"/>
    </source>
</evidence>
<feature type="transmembrane region" description="Helical" evidence="7">
    <location>
        <begin position="137"/>
        <end position="164"/>
    </location>
</feature>
<dbReference type="GO" id="GO:0034993">
    <property type="term" value="C:meiotic nuclear membrane microtubule tethering complex"/>
    <property type="evidence" value="ECO:0007669"/>
    <property type="project" value="TreeGrafter"/>
</dbReference>
<dbReference type="PANTHER" id="PTHR12911">
    <property type="entry name" value="SAD1/UNC-84-LIKE PROTEIN-RELATED"/>
    <property type="match status" value="1"/>
</dbReference>
<dbReference type="OrthoDB" id="342281at2759"/>
<protein>
    <submittedName>
        <fullName evidence="8">SUN domain-containing 2-like</fullName>
    </submittedName>
</protein>
<comment type="caution">
    <text evidence="8">The sequence shown here is derived from an EMBL/GenBank/DDBJ whole genome shotgun (WGS) entry which is preliminary data.</text>
</comment>
<name>A0A6S7HJU0_PARCT</name>
<dbReference type="PROSITE" id="PS51469">
    <property type="entry name" value="SUN"/>
    <property type="match status" value="1"/>
</dbReference>
<dbReference type="InterPro" id="IPR008979">
    <property type="entry name" value="Galactose-bd-like_sf"/>
</dbReference>
<evidence type="ECO:0000256" key="6">
    <source>
        <dbReference type="SAM" id="MobiDB-lite"/>
    </source>
</evidence>
<evidence type="ECO:0000256" key="3">
    <source>
        <dbReference type="ARBA" id="ARBA00022989"/>
    </source>
</evidence>
<gene>
    <name evidence="8" type="ORF">PACLA_8A071825</name>
</gene>
<dbReference type="Pfam" id="PF07738">
    <property type="entry name" value="Sad1_UNC"/>
    <property type="match status" value="1"/>
</dbReference>
<dbReference type="AlphaFoldDB" id="A0A6S7HJU0"/>
<dbReference type="SUPFAM" id="SSF49785">
    <property type="entry name" value="Galactose-binding domain-like"/>
    <property type="match status" value="1"/>
</dbReference>
<keyword evidence="2 7" id="KW-0812">Transmembrane</keyword>
<dbReference type="GO" id="GO:0043495">
    <property type="term" value="F:protein-membrane adaptor activity"/>
    <property type="evidence" value="ECO:0007669"/>
    <property type="project" value="TreeGrafter"/>
</dbReference>
<dbReference type="EMBL" id="CACRXK020002690">
    <property type="protein sequence ID" value="CAB3995571.1"/>
    <property type="molecule type" value="Genomic_DNA"/>
</dbReference>
<evidence type="ECO:0000313" key="8">
    <source>
        <dbReference type="EMBL" id="CAB3995571.1"/>
    </source>
</evidence>
<evidence type="ECO:0000256" key="7">
    <source>
        <dbReference type="SAM" id="Phobius"/>
    </source>
</evidence>
<keyword evidence="4" id="KW-0175">Coiled coil</keyword>
<dbReference type="PANTHER" id="PTHR12911:SF8">
    <property type="entry name" value="KLAROID PROTEIN-RELATED"/>
    <property type="match status" value="1"/>
</dbReference>
<keyword evidence="9" id="KW-1185">Reference proteome</keyword>
<keyword evidence="5 7" id="KW-0472">Membrane</keyword>
<evidence type="ECO:0000256" key="1">
    <source>
        <dbReference type="ARBA" id="ARBA00004370"/>
    </source>
</evidence>
<dbReference type="Gene3D" id="2.60.120.260">
    <property type="entry name" value="Galactose-binding domain-like"/>
    <property type="match status" value="1"/>
</dbReference>
<organism evidence="8 9">
    <name type="scientific">Paramuricea clavata</name>
    <name type="common">Red gorgonian</name>
    <name type="synonym">Violescent sea-whip</name>
    <dbReference type="NCBI Taxonomy" id="317549"/>
    <lineage>
        <taxon>Eukaryota</taxon>
        <taxon>Metazoa</taxon>
        <taxon>Cnidaria</taxon>
        <taxon>Anthozoa</taxon>
        <taxon>Octocorallia</taxon>
        <taxon>Malacalcyonacea</taxon>
        <taxon>Plexauridae</taxon>
        <taxon>Paramuricea</taxon>
    </lineage>
</organism>
<keyword evidence="3 7" id="KW-1133">Transmembrane helix</keyword>
<sequence length="412" mass="46147">MLRNKTLLRNKSLALCYGKSHRKIICFSLNNHTFFPIQSTRLSAKSDDQELANRQNSTNVNDSTVQQSNQTGTSKGMARSYGRYEKLKDTPDNLYGLDGKLISSDEDTDVDVGDSFNEKSNQNYFIRKIRSCIQDYCCIRTACGGFLILLLTGVLTAILVQIYASNDTLKNTEMDHSSETLRKIEEKVDRLSTVLQILANHSDLSSENKSLLSEKAVQDIVQAALQRYNADKVGMADFALESSGAQIHDSHHSETYDVGAARVIVFGLPLWLDVKPPRVILQPDNSPGNCWAFKGQHGYVVIKLSKMLTPTAFSLEHIPKLLSPTGDGRIPSAPKEFAVWAWKDPNGNEKLQLGNYIFDSDGDSLQTFKAQPVKDITAVQYIELRILNNHGNPEYTCIYRFRVHGNPQPCHQ</sequence>
<comment type="subcellular location">
    <subcellularLocation>
        <location evidence="1">Membrane</location>
    </subcellularLocation>
</comment>
<dbReference type="FunFam" id="2.60.120.260:FF:000009">
    <property type="entry name" value="SUN domain-containing protein 1 isoform X1"/>
    <property type="match status" value="1"/>
</dbReference>
<evidence type="ECO:0000256" key="2">
    <source>
        <dbReference type="ARBA" id="ARBA00022692"/>
    </source>
</evidence>
<reference evidence="8" key="1">
    <citation type="submission" date="2020-04" db="EMBL/GenBank/DDBJ databases">
        <authorList>
            <person name="Alioto T."/>
            <person name="Alioto T."/>
            <person name="Gomez Garrido J."/>
        </authorList>
    </citation>
    <scope>NUCLEOTIDE SEQUENCE</scope>
    <source>
        <strain evidence="8">A484AB</strain>
    </source>
</reference>